<evidence type="ECO:0000259" key="4">
    <source>
        <dbReference type="Pfam" id="PF00690"/>
    </source>
</evidence>
<evidence type="ECO:0000256" key="2">
    <source>
        <dbReference type="SAM" id="MobiDB-lite"/>
    </source>
</evidence>
<dbReference type="PANTHER" id="PTHR24093">
    <property type="entry name" value="CATION TRANSPORTING ATPASE"/>
    <property type="match status" value="1"/>
</dbReference>
<sequence length="649" mass="71633">MNIPLSEPPPHGAGSCRRGLNLSTEYTVPEEVKTVSFEICAHELGSIIEGRDVKNLKIHGGVEGITNKLNTSIDDGISTSEHLLNQRKEIYGVNKFTESPTRGFWVFVLEAFQDTTLMIPVVYALVSLVVGIVMESWHKGEQDGIGIVASILLIVFVTATITKDARLTLSAYAQRSRANDMLTLFVSFQFSIHGEPDRPTKIKDQSVKIKKTFDRYPTERISGKGSKTQLNEAYEKKTRTNRTSMTREPDPRPVQIELKQVPLLHQIPNHRKSRTRSNCLNRETLYSIHRLNKIIPRRRRQHRFSGEEESQLRQPRPCDAGDINTKVEPERGGSLRRRKLHAPTERGQNLPIIQDGASVSVIIDPPNGRFYRQPNAVDGDTLDDDVIKRGRQRVSDKRRVTEQLPRNDVGVVEKTVREGVTKFASKLGSKRNGPAAQSHYALRAVEAGACYTGARGFKPTPEFQVFNFTMFVGAGVERRRFLGEEARCCGPIRIGIFVAAGCVEFGAVVTVCGCGVRDESTRRVVAVVGGEASGMSGQECGSGSLGGAVTAGGAFHPDKVAAGVDYQEEALRRGSDAEVRKVLPGAHGGAGGERGLRRSTEAGDAVEVGGEDVGDVEDLRYSVDECVRVRMVKKKTKKRKEWSEEYIVE</sequence>
<dbReference type="InterPro" id="IPR023298">
    <property type="entry name" value="ATPase_P-typ_TM_dom_sf"/>
</dbReference>
<dbReference type="EMBL" id="CP144696">
    <property type="protein sequence ID" value="WVZ12077.1"/>
    <property type="molecule type" value="Genomic_DNA"/>
</dbReference>
<organism evidence="5 6">
    <name type="scientific">Vigna mungo</name>
    <name type="common">Black gram</name>
    <name type="synonym">Phaseolus mungo</name>
    <dbReference type="NCBI Taxonomy" id="3915"/>
    <lineage>
        <taxon>Eukaryota</taxon>
        <taxon>Viridiplantae</taxon>
        <taxon>Streptophyta</taxon>
        <taxon>Embryophyta</taxon>
        <taxon>Tracheophyta</taxon>
        <taxon>Spermatophyta</taxon>
        <taxon>Magnoliopsida</taxon>
        <taxon>eudicotyledons</taxon>
        <taxon>Gunneridae</taxon>
        <taxon>Pentapetalae</taxon>
        <taxon>rosids</taxon>
        <taxon>fabids</taxon>
        <taxon>Fabales</taxon>
        <taxon>Fabaceae</taxon>
        <taxon>Papilionoideae</taxon>
        <taxon>50 kb inversion clade</taxon>
        <taxon>NPAAA clade</taxon>
        <taxon>indigoferoid/millettioid clade</taxon>
        <taxon>Phaseoleae</taxon>
        <taxon>Vigna</taxon>
    </lineage>
</organism>
<feature type="region of interest" description="Disordered" evidence="2">
    <location>
        <begin position="297"/>
        <end position="339"/>
    </location>
</feature>
<dbReference type="SUPFAM" id="SSF81665">
    <property type="entry name" value="Calcium ATPase, transmembrane domain M"/>
    <property type="match status" value="1"/>
</dbReference>
<dbReference type="InterPro" id="IPR004014">
    <property type="entry name" value="ATPase_P-typ_cation-transptr_N"/>
</dbReference>
<dbReference type="PANTHER" id="PTHR24093:SF467">
    <property type="entry name" value="CALCIUM-TRANSPORTING ATPASE 1"/>
    <property type="match status" value="1"/>
</dbReference>
<dbReference type="Pfam" id="PF00690">
    <property type="entry name" value="Cation_ATPase_N"/>
    <property type="match status" value="1"/>
</dbReference>
<gene>
    <name evidence="5" type="ORF">V8G54_016607</name>
</gene>
<dbReference type="Proteomes" id="UP001374535">
    <property type="component" value="Chromosome 5"/>
</dbReference>
<keyword evidence="3" id="KW-1133">Transmembrane helix</keyword>
<keyword evidence="3" id="KW-0812">Transmembrane</keyword>
<keyword evidence="3" id="KW-0472">Membrane</keyword>
<keyword evidence="6" id="KW-1185">Reference proteome</keyword>
<evidence type="ECO:0000256" key="3">
    <source>
        <dbReference type="SAM" id="Phobius"/>
    </source>
</evidence>
<feature type="transmembrane region" description="Helical" evidence="3">
    <location>
        <begin position="117"/>
        <end position="137"/>
    </location>
</feature>
<reference evidence="5 6" key="1">
    <citation type="journal article" date="2023" name="Life. Sci Alliance">
        <title>Evolutionary insights into 3D genome organization and epigenetic landscape of Vigna mungo.</title>
        <authorList>
            <person name="Junaid A."/>
            <person name="Singh B."/>
            <person name="Bhatia S."/>
        </authorList>
    </citation>
    <scope>NUCLEOTIDE SEQUENCE [LARGE SCALE GENOMIC DNA]</scope>
    <source>
        <strain evidence="5">Urdbean</strain>
    </source>
</reference>
<feature type="region of interest" description="Disordered" evidence="2">
    <location>
        <begin position="583"/>
        <end position="609"/>
    </location>
</feature>
<evidence type="ECO:0000313" key="6">
    <source>
        <dbReference type="Proteomes" id="UP001374535"/>
    </source>
</evidence>
<dbReference type="AlphaFoldDB" id="A0AAQ3RZI0"/>
<feature type="domain" description="Cation-transporting P-type ATPase N-terminal" evidence="4">
    <location>
        <begin position="59"/>
        <end position="127"/>
    </location>
</feature>
<name>A0AAQ3RZI0_VIGMU</name>
<protein>
    <recommendedName>
        <fullName evidence="4">Cation-transporting P-type ATPase N-terminal domain-containing protein</fullName>
    </recommendedName>
</protein>
<dbReference type="GO" id="GO:0005886">
    <property type="term" value="C:plasma membrane"/>
    <property type="evidence" value="ECO:0007669"/>
    <property type="project" value="TreeGrafter"/>
</dbReference>
<accession>A0AAQ3RZI0</accession>
<keyword evidence="1" id="KW-0460">Magnesium</keyword>
<evidence type="ECO:0000256" key="1">
    <source>
        <dbReference type="ARBA" id="ARBA00022842"/>
    </source>
</evidence>
<dbReference type="GO" id="GO:0005388">
    <property type="term" value="F:P-type calcium transporter activity"/>
    <property type="evidence" value="ECO:0007669"/>
    <property type="project" value="TreeGrafter"/>
</dbReference>
<feature type="transmembrane region" description="Helical" evidence="3">
    <location>
        <begin position="144"/>
        <end position="162"/>
    </location>
</feature>
<evidence type="ECO:0000313" key="5">
    <source>
        <dbReference type="EMBL" id="WVZ12077.1"/>
    </source>
</evidence>
<proteinExistence type="predicted"/>